<sequence length="151" mass="18025">EQELSKILDKSAIKKLGIESKNIEFLFIDYVVPSKQKLMVSVFGKLNKYYQAQDRLLFIVFYGRYSNDIFEMVNTQFAKMNPDHKENIRFIDLLDFVSILNINDKFLLKFEELNELIKLAFHDDALNKLEIDSSEAMYNLELYRQRLLRRL</sequence>
<dbReference type="EMBL" id="LAZR01019571">
    <property type="protein sequence ID" value="KKL92050.1"/>
    <property type="molecule type" value="Genomic_DNA"/>
</dbReference>
<dbReference type="AlphaFoldDB" id="A0A0F9IE18"/>
<gene>
    <name evidence="1" type="ORF">LCGC14_1888610</name>
</gene>
<accession>A0A0F9IE18</accession>
<comment type="caution">
    <text evidence="1">The sequence shown here is derived from an EMBL/GenBank/DDBJ whole genome shotgun (WGS) entry which is preliminary data.</text>
</comment>
<feature type="non-terminal residue" evidence="1">
    <location>
        <position position="1"/>
    </location>
</feature>
<organism evidence="1">
    <name type="scientific">marine sediment metagenome</name>
    <dbReference type="NCBI Taxonomy" id="412755"/>
    <lineage>
        <taxon>unclassified sequences</taxon>
        <taxon>metagenomes</taxon>
        <taxon>ecological metagenomes</taxon>
    </lineage>
</organism>
<protein>
    <submittedName>
        <fullName evidence="1">Uncharacterized protein</fullName>
    </submittedName>
</protein>
<name>A0A0F9IE18_9ZZZZ</name>
<proteinExistence type="predicted"/>
<reference evidence="1" key="1">
    <citation type="journal article" date="2015" name="Nature">
        <title>Complex archaea that bridge the gap between prokaryotes and eukaryotes.</title>
        <authorList>
            <person name="Spang A."/>
            <person name="Saw J.H."/>
            <person name="Jorgensen S.L."/>
            <person name="Zaremba-Niedzwiedzka K."/>
            <person name="Martijn J."/>
            <person name="Lind A.E."/>
            <person name="van Eijk R."/>
            <person name="Schleper C."/>
            <person name="Guy L."/>
            <person name="Ettema T.J."/>
        </authorList>
    </citation>
    <scope>NUCLEOTIDE SEQUENCE</scope>
</reference>
<evidence type="ECO:0000313" key="1">
    <source>
        <dbReference type="EMBL" id="KKL92050.1"/>
    </source>
</evidence>